<name>A0A7T7BH84_PENDI</name>
<dbReference type="Proteomes" id="UP000595662">
    <property type="component" value="Chromosome 1"/>
</dbReference>
<gene>
    <name evidence="1" type="ORF">Pdw03_2534</name>
</gene>
<evidence type="ECO:0000313" key="1">
    <source>
        <dbReference type="EMBL" id="QQK39680.1"/>
    </source>
</evidence>
<dbReference type="EMBL" id="CP060774">
    <property type="protein sequence ID" value="QQK39680.1"/>
    <property type="molecule type" value="Genomic_DNA"/>
</dbReference>
<evidence type="ECO:0000313" key="2">
    <source>
        <dbReference type="Proteomes" id="UP000595662"/>
    </source>
</evidence>
<accession>A0A7T7BH84</accession>
<proteinExistence type="predicted"/>
<organism evidence="1 2">
    <name type="scientific">Penicillium digitatum</name>
    <name type="common">Green mold</name>
    <dbReference type="NCBI Taxonomy" id="36651"/>
    <lineage>
        <taxon>Eukaryota</taxon>
        <taxon>Fungi</taxon>
        <taxon>Dikarya</taxon>
        <taxon>Ascomycota</taxon>
        <taxon>Pezizomycotina</taxon>
        <taxon>Eurotiomycetes</taxon>
        <taxon>Eurotiomycetidae</taxon>
        <taxon>Eurotiales</taxon>
        <taxon>Aspergillaceae</taxon>
        <taxon>Penicillium</taxon>
    </lineage>
</organism>
<dbReference type="GeneID" id="90952403"/>
<dbReference type="RefSeq" id="XP_065955620.1">
    <property type="nucleotide sequence ID" value="XM_066100220.1"/>
</dbReference>
<reference evidence="1 2" key="1">
    <citation type="submission" date="2020-08" db="EMBL/GenBank/DDBJ databases">
        <title>The completed genome sequence of the pathogenic ascomycete fungus Penicillium digitatum.</title>
        <authorList>
            <person name="Wang M."/>
        </authorList>
    </citation>
    <scope>NUCLEOTIDE SEQUENCE [LARGE SCALE GENOMIC DNA]</scope>
    <source>
        <strain evidence="1 2">PdW03</strain>
    </source>
</reference>
<protein>
    <submittedName>
        <fullName evidence="1">Uncharacterized protein</fullName>
    </submittedName>
</protein>
<sequence length="78" mass="8915">MLPVATLHCVQHMLRSASRNRCYHLIYTEDNYSCTYANPGAMYKATGHSRQSQGARKVGKNIVLFIARKILSWTWSVI</sequence>
<dbReference type="AlphaFoldDB" id="A0A7T7BH84"/>